<proteinExistence type="predicted"/>
<protein>
    <submittedName>
        <fullName evidence="1">Uncharacterized protein</fullName>
    </submittedName>
</protein>
<name>A0A9P6LAF6_9AGAM</name>
<organism evidence="1 2">
    <name type="scientific">Thelephora terrestris</name>
    <dbReference type="NCBI Taxonomy" id="56493"/>
    <lineage>
        <taxon>Eukaryota</taxon>
        <taxon>Fungi</taxon>
        <taxon>Dikarya</taxon>
        <taxon>Basidiomycota</taxon>
        <taxon>Agaricomycotina</taxon>
        <taxon>Agaricomycetes</taxon>
        <taxon>Thelephorales</taxon>
        <taxon>Thelephoraceae</taxon>
        <taxon>Thelephora</taxon>
    </lineage>
</organism>
<gene>
    <name evidence="1" type="ORF">BJ322DRAFT_529328</name>
</gene>
<comment type="caution">
    <text evidence="1">The sequence shown here is derived from an EMBL/GenBank/DDBJ whole genome shotgun (WGS) entry which is preliminary data.</text>
</comment>
<reference evidence="1" key="2">
    <citation type="submission" date="2020-11" db="EMBL/GenBank/DDBJ databases">
        <authorList>
            <consortium name="DOE Joint Genome Institute"/>
            <person name="Kuo A."/>
            <person name="Miyauchi S."/>
            <person name="Kiss E."/>
            <person name="Drula E."/>
            <person name="Kohler A."/>
            <person name="Sanchez-Garcia M."/>
            <person name="Andreopoulos B."/>
            <person name="Barry K.W."/>
            <person name="Bonito G."/>
            <person name="Buee M."/>
            <person name="Carver A."/>
            <person name="Chen C."/>
            <person name="Cichocki N."/>
            <person name="Clum A."/>
            <person name="Culley D."/>
            <person name="Crous P.W."/>
            <person name="Fauchery L."/>
            <person name="Girlanda M."/>
            <person name="Hayes R."/>
            <person name="Keri Z."/>
            <person name="Labutti K."/>
            <person name="Lipzen A."/>
            <person name="Lombard V."/>
            <person name="Magnuson J."/>
            <person name="Maillard F."/>
            <person name="Morin E."/>
            <person name="Murat C."/>
            <person name="Nolan M."/>
            <person name="Ohm R."/>
            <person name="Pangilinan J."/>
            <person name="Pereira M."/>
            <person name="Perotto S."/>
            <person name="Peter M."/>
            <person name="Riley R."/>
            <person name="Sitrit Y."/>
            <person name="Stielow B."/>
            <person name="Szollosi G."/>
            <person name="Zifcakova L."/>
            <person name="Stursova M."/>
            <person name="Spatafora J.W."/>
            <person name="Tedersoo L."/>
            <person name="Vaario L.-M."/>
            <person name="Yamada A."/>
            <person name="Yan M."/>
            <person name="Wang P."/>
            <person name="Xu J."/>
            <person name="Bruns T."/>
            <person name="Baldrian P."/>
            <person name="Vilgalys R."/>
            <person name="Henrissat B."/>
            <person name="Grigoriev I.V."/>
            <person name="Hibbett D."/>
            <person name="Nagy L.G."/>
            <person name="Martin F.M."/>
        </authorList>
    </citation>
    <scope>NUCLEOTIDE SEQUENCE</scope>
    <source>
        <strain evidence="1">UH-Tt-Lm1</strain>
    </source>
</reference>
<accession>A0A9P6LAF6</accession>
<keyword evidence="2" id="KW-1185">Reference proteome</keyword>
<dbReference type="EMBL" id="WIUZ02000003">
    <property type="protein sequence ID" value="KAF9789271.1"/>
    <property type="molecule type" value="Genomic_DNA"/>
</dbReference>
<evidence type="ECO:0000313" key="2">
    <source>
        <dbReference type="Proteomes" id="UP000736335"/>
    </source>
</evidence>
<reference evidence="1" key="1">
    <citation type="journal article" date="2020" name="Nat. Commun.">
        <title>Large-scale genome sequencing of mycorrhizal fungi provides insights into the early evolution of symbiotic traits.</title>
        <authorList>
            <person name="Miyauchi S."/>
            <person name="Kiss E."/>
            <person name="Kuo A."/>
            <person name="Drula E."/>
            <person name="Kohler A."/>
            <person name="Sanchez-Garcia M."/>
            <person name="Morin E."/>
            <person name="Andreopoulos B."/>
            <person name="Barry K.W."/>
            <person name="Bonito G."/>
            <person name="Buee M."/>
            <person name="Carver A."/>
            <person name="Chen C."/>
            <person name="Cichocki N."/>
            <person name="Clum A."/>
            <person name="Culley D."/>
            <person name="Crous P.W."/>
            <person name="Fauchery L."/>
            <person name="Girlanda M."/>
            <person name="Hayes R.D."/>
            <person name="Keri Z."/>
            <person name="LaButti K."/>
            <person name="Lipzen A."/>
            <person name="Lombard V."/>
            <person name="Magnuson J."/>
            <person name="Maillard F."/>
            <person name="Murat C."/>
            <person name="Nolan M."/>
            <person name="Ohm R.A."/>
            <person name="Pangilinan J."/>
            <person name="Pereira M.F."/>
            <person name="Perotto S."/>
            <person name="Peter M."/>
            <person name="Pfister S."/>
            <person name="Riley R."/>
            <person name="Sitrit Y."/>
            <person name="Stielow J.B."/>
            <person name="Szollosi G."/>
            <person name="Zifcakova L."/>
            <person name="Stursova M."/>
            <person name="Spatafora J.W."/>
            <person name="Tedersoo L."/>
            <person name="Vaario L.M."/>
            <person name="Yamada A."/>
            <person name="Yan M."/>
            <person name="Wang P."/>
            <person name="Xu J."/>
            <person name="Bruns T."/>
            <person name="Baldrian P."/>
            <person name="Vilgalys R."/>
            <person name="Dunand C."/>
            <person name="Henrissat B."/>
            <person name="Grigoriev I.V."/>
            <person name="Hibbett D."/>
            <person name="Nagy L.G."/>
            <person name="Martin F.M."/>
        </authorList>
    </citation>
    <scope>NUCLEOTIDE SEQUENCE</scope>
    <source>
        <strain evidence="1">UH-Tt-Lm1</strain>
    </source>
</reference>
<dbReference type="AlphaFoldDB" id="A0A9P6LAF6"/>
<sequence>MFSCPPQRLSSHVFQRRAVFRCGACGTREWVLSLVIFSSISHTTLPKTALPPWGRVDPNTTSKGFVLSAGRIRSPTLSKHHYTPAGAVLHLKFDFGAQDPPVTNSSVKHLREFPKHPPLRFSISQVDLGRLSVGASNTTSNFERTLSYSSVSTQVGGLAMCLITNHRWNAYILFVGPQQPSGAHM</sequence>
<dbReference type="Proteomes" id="UP000736335">
    <property type="component" value="Unassembled WGS sequence"/>
</dbReference>
<evidence type="ECO:0000313" key="1">
    <source>
        <dbReference type="EMBL" id="KAF9789271.1"/>
    </source>
</evidence>